<evidence type="ECO:0000313" key="3">
    <source>
        <dbReference type="EMBL" id="KAG2433990.1"/>
    </source>
</evidence>
<organism evidence="3 4">
    <name type="scientific">Chlamydomonas schloesseri</name>
    <dbReference type="NCBI Taxonomy" id="2026947"/>
    <lineage>
        <taxon>Eukaryota</taxon>
        <taxon>Viridiplantae</taxon>
        <taxon>Chlorophyta</taxon>
        <taxon>core chlorophytes</taxon>
        <taxon>Chlorophyceae</taxon>
        <taxon>CS clade</taxon>
        <taxon>Chlamydomonadales</taxon>
        <taxon>Chlamydomonadaceae</taxon>
        <taxon>Chlamydomonas</taxon>
    </lineage>
</organism>
<evidence type="ECO:0000256" key="1">
    <source>
        <dbReference type="SAM" id="MobiDB-lite"/>
    </source>
</evidence>
<feature type="region of interest" description="Disordered" evidence="1">
    <location>
        <begin position="228"/>
        <end position="254"/>
    </location>
</feature>
<comment type="caution">
    <text evidence="3">The sequence shown here is derived from an EMBL/GenBank/DDBJ whole genome shotgun (WGS) entry which is preliminary data.</text>
</comment>
<evidence type="ECO:0000313" key="4">
    <source>
        <dbReference type="Proteomes" id="UP000613740"/>
    </source>
</evidence>
<keyword evidence="2" id="KW-0472">Membrane</keyword>
<accession>A0A835VZT7</accession>
<dbReference type="AlphaFoldDB" id="A0A835VZT7"/>
<protein>
    <submittedName>
        <fullName evidence="3">Uncharacterized protein</fullName>
    </submittedName>
</protein>
<name>A0A835VZT7_9CHLO</name>
<feature type="compositionally biased region" description="Low complexity" evidence="1">
    <location>
        <begin position="232"/>
        <end position="242"/>
    </location>
</feature>
<keyword evidence="4" id="KW-1185">Reference proteome</keyword>
<sequence length="254" mass="28754">MLPLSPVGVFMSLIIAGNLVAHWVVRVIHARRHHQRRLQQEEDVRLPPCELAWCVLVGLVTSPAGIVIEVLWASYVLLLTWLTLLPELAYCGFCCCCCRDWSPAQRRARRQAALDRHIAWLRASTACLPALLRFDVNAQAFERALFLEPLTESLPQAVVQTYIYIVGHKAGVVIPSPIYKLSASISAMCLVKWAMQVCWRFIKHGDIVEVITLDYKGSNNFDRHPEVEVGAEAEQQQQQQQRQRAEPYVMAARG</sequence>
<feature type="transmembrane region" description="Helical" evidence="2">
    <location>
        <begin position="49"/>
        <end position="72"/>
    </location>
</feature>
<proteinExistence type="predicted"/>
<keyword evidence="2" id="KW-1133">Transmembrane helix</keyword>
<gene>
    <name evidence="3" type="ORF">HYH02_012451</name>
</gene>
<dbReference type="Proteomes" id="UP000613740">
    <property type="component" value="Unassembled WGS sequence"/>
</dbReference>
<keyword evidence="2" id="KW-0812">Transmembrane</keyword>
<reference evidence="3" key="1">
    <citation type="journal article" date="2020" name="bioRxiv">
        <title>Comparative genomics of Chlamydomonas.</title>
        <authorList>
            <person name="Craig R.J."/>
            <person name="Hasan A.R."/>
            <person name="Ness R.W."/>
            <person name="Keightley P.D."/>
        </authorList>
    </citation>
    <scope>NUCLEOTIDE SEQUENCE</scope>
    <source>
        <strain evidence="3">CCAP 11/173</strain>
    </source>
</reference>
<evidence type="ECO:0000256" key="2">
    <source>
        <dbReference type="SAM" id="Phobius"/>
    </source>
</evidence>
<dbReference type="EMBL" id="JAEHOD010000059">
    <property type="protein sequence ID" value="KAG2433990.1"/>
    <property type="molecule type" value="Genomic_DNA"/>
</dbReference>
<feature type="transmembrane region" description="Helical" evidence="2">
    <location>
        <begin position="6"/>
        <end position="28"/>
    </location>
</feature>